<dbReference type="RefSeq" id="WP_131942223.1">
    <property type="nucleotide sequence ID" value="NZ_BAAAMX010000003.1"/>
</dbReference>
<dbReference type="Pfam" id="PF19266">
    <property type="entry name" value="CIS_tube"/>
    <property type="match status" value="1"/>
</dbReference>
<dbReference type="Pfam" id="PF01476">
    <property type="entry name" value="LysM"/>
    <property type="match status" value="1"/>
</dbReference>
<reference evidence="2 3" key="1">
    <citation type="submission" date="2019-03" db="EMBL/GenBank/DDBJ databases">
        <title>Draft genome sequences of novel Actinobacteria.</title>
        <authorList>
            <person name="Sahin N."/>
            <person name="Ay H."/>
            <person name="Saygin H."/>
        </authorList>
    </citation>
    <scope>NUCLEOTIDE SEQUENCE [LARGE SCALE GENOMIC DNA]</scope>
    <source>
        <strain evidence="2 3">DSM 45347</strain>
    </source>
</reference>
<evidence type="ECO:0000259" key="1">
    <source>
        <dbReference type="PROSITE" id="PS51782"/>
    </source>
</evidence>
<accession>A0A4R4NSD3</accession>
<evidence type="ECO:0000313" key="3">
    <source>
        <dbReference type="Proteomes" id="UP000295431"/>
    </source>
</evidence>
<dbReference type="CDD" id="cd00118">
    <property type="entry name" value="LysM"/>
    <property type="match status" value="1"/>
</dbReference>
<protein>
    <submittedName>
        <fullName evidence="2">LysM peptidoglycan-binding domain-containing protein</fullName>
    </submittedName>
</protein>
<sequence>MAPKTMHGRVGATLNVHFPPSGDSVQPGGLKKRIKLQFNPNSLDLSGSSTWKYTPTPAERAGGKQEFTGPNPRSLNLEVFLDCSDEPGSSDVREAVDALFQCLEVEPSSRPLRSSPPWVRFEWGTFRTVGFVAYMRDVSASYTLFASNGEPVRATCRLSLEEIPQQTPGQNPTSGALTARRVHRVVAGDSLQALAWREYGDATAWRPIAELNGIDDPMRLRPGRELLLPAPEEIDA</sequence>
<dbReference type="PROSITE" id="PS51782">
    <property type="entry name" value="LYSM"/>
    <property type="match status" value="1"/>
</dbReference>
<proteinExistence type="predicted"/>
<dbReference type="InterPro" id="IPR018392">
    <property type="entry name" value="LysM"/>
</dbReference>
<keyword evidence="3" id="KW-1185">Reference proteome</keyword>
<dbReference type="EMBL" id="SMJW01000124">
    <property type="protein sequence ID" value="TDC12558.1"/>
    <property type="molecule type" value="Genomic_DNA"/>
</dbReference>
<name>A0A4R4NSD3_9ACTN</name>
<dbReference type="AlphaFoldDB" id="A0A4R4NSD3"/>
<dbReference type="InterPro" id="IPR036779">
    <property type="entry name" value="LysM_dom_sf"/>
</dbReference>
<dbReference type="Gene3D" id="3.10.350.10">
    <property type="entry name" value="LysM domain"/>
    <property type="match status" value="1"/>
</dbReference>
<dbReference type="InterPro" id="IPR045361">
    <property type="entry name" value="CIS_tube_prot_N"/>
</dbReference>
<dbReference type="Proteomes" id="UP000295431">
    <property type="component" value="Unassembled WGS sequence"/>
</dbReference>
<organism evidence="2 3">
    <name type="scientific">Actinomadura bangladeshensis</name>
    <dbReference type="NCBI Taxonomy" id="453573"/>
    <lineage>
        <taxon>Bacteria</taxon>
        <taxon>Bacillati</taxon>
        <taxon>Actinomycetota</taxon>
        <taxon>Actinomycetes</taxon>
        <taxon>Streptosporangiales</taxon>
        <taxon>Thermomonosporaceae</taxon>
        <taxon>Actinomadura</taxon>
    </lineage>
</organism>
<feature type="domain" description="LysM" evidence="1">
    <location>
        <begin position="181"/>
        <end position="228"/>
    </location>
</feature>
<gene>
    <name evidence="2" type="ORF">E1284_23115</name>
</gene>
<evidence type="ECO:0000313" key="2">
    <source>
        <dbReference type="EMBL" id="TDC12558.1"/>
    </source>
</evidence>
<dbReference type="OrthoDB" id="9815939at2"/>
<comment type="caution">
    <text evidence="2">The sequence shown here is derived from an EMBL/GenBank/DDBJ whole genome shotgun (WGS) entry which is preliminary data.</text>
</comment>